<sequence>MVQVMVWGRSSHEALKQCHTTEGLDCHAVTGASYVETPPVLPLLTLPCASLILWTLSLVMLLTRSVTYNLTTPRG</sequence>
<keyword evidence="1" id="KW-0812">Transmembrane</keyword>
<dbReference type="EMBL" id="KN818375">
    <property type="protein sequence ID" value="KIL57307.1"/>
    <property type="molecule type" value="Genomic_DNA"/>
</dbReference>
<name>A0A0C2W818_AMAMK</name>
<accession>A0A0C2W818</accession>
<proteinExistence type="predicted"/>
<organism evidence="2 3">
    <name type="scientific">Amanita muscaria (strain Koide BX008)</name>
    <dbReference type="NCBI Taxonomy" id="946122"/>
    <lineage>
        <taxon>Eukaryota</taxon>
        <taxon>Fungi</taxon>
        <taxon>Dikarya</taxon>
        <taxon>Basidiomycota</taxon>
        <taxon>Agaricomycotina</taxon>
        <taxon>Agaricomycetes</taxon>
        <taxon>Agaricomycetidae</taxon>
        <taxon>Agaricales</taxon>
        <taxon>Pluteineae</taxon>
        <taxon>Amanitaceae</taxon>
        <taxon>Amanita</taxon>
    </lineage>
</organism>
<reference evidence="2 3" key="1">
    <citation type="submission" date="2014-04" db="EMBL/GenBank/DDBJ databases">
        <title>Evolutionary Origins and Diversification of the Mycorrhizal Mutualists.</title>
        <authorList>
            <consortium name="DOE Joint Genome Institute"/>
            <consortium name="Mycorrhizal Genomics Consortium"/>
            <person name="Kohler A."/>
            <person name="Kuo A."/>
            <person name="Nagy L.G."/>
            <person name="Floudas D."/>
            <person name="Copeland A."/>
            <person name="Barry K.W."/>
            <person name="Cichocki N."/>
            <person name="Veneault-Fourrey C."/>
            <person name="LaButti K."/>
            <person name="Lindquist E.A."/>
            <person name="Lipzen A."/>
            <person name="Lundell T."/>
            <person name="Morin E."/>
            <person name="Murat C."/>
            <person name="Riley R."/>
            <person name="Ohm R."/>
            <person name="Sun H."/>
            <person name="Tunlid A."/>
            <person name="Henrissat B."/>
            <person name="Grigoriev I.V."/>
            <person name="Hibbett D.S."/>
            <person name="Martin F."/>
        </authorList>
    </citation>
    <scope>NUCLEOTIDE SEQUENCE [LARGE SCALE GENOMIC DNA]</scope>
    <source>
        <strain evidence="2 3">Koide BX008</strain>
    </source>
</reference>
<dbReference type="InParanoid" id="A0A0C2W818"/>
<evidence type="ECO:0000313" key="3">
    <source>
        <dbReference type="Proteomes" id="UP000054549"/>
    </source>
</evidence>
<evidence type="ECO:0000313" key="2">
    <source>
        <dbReference type="EMBL" id="KIL57307.1"/>
    </source>
</evidence>
<keyword evidence="1" id="KW-1133">Transmembrane helix</keyword>
<dbReference type="Proteomes" id="UP000054549">
    <property type="component" value="Unassembled WGS sequence"/>
</dbReference>
<feature type="transmembrane region" description="Helical" evidence="1">
    <location>
        <begin position="40"/>
        <end position="62"/>
    </location>
</feature>
<dbReference type="AlphaFoldDB" id="A0A0C2W818"/>
<keyword evidence="3" id="KW-1185">Reference proteome</keyword>
<keyword evidence="1" id="KW-0472">Membrane</keyword>
<gene>
    <name evidence="2" type="ORF">M378DRAFT_396671</name>
</gene>
<evidence type="ECO:0000256" key="1">
    <source>
        <dbReference type="SAM" id="Phobius"/>
    </source>
</evidence>
<protein>
    <submittedName>
        <fullName evidence="2">Uncharacterized protein</fullName>
    </submittedName>
</protein>
<dbReference type="HOGENOM" id="CLU_2670554_0_0_1"/>